<dbReference type="Pfam" id="PF01266">
    <property type="entry name" value="DAO"/>
    <property type="match status" value="1"/>
</dbReference>
<evidence type="ECO:0000256" key="1">
    <source>
        <dbReference type="ARBA" id="ARBA00023002"/>
    </source>
</evidence>
<name>A0A967K6Q4_9PROT</name>
<dbReference type="RefSeq" id="WP_167224908.1">
    <property type="nucleotide sequence ID" value="NZ_JAAQPH010000008.1"/>
</dbReference>
<dbReference type="InterPro" id="IPR006076">
    <property type="entry name" value="FAD-dep_OxRdtase"/>
</dbReference>
<proteinExistence type="predicted"/>
<reference evidence="4" key="1">
    <citation type="submission" date="2020-03" db="EMBL/GenBank/DDBJ databases">
        <title>Genome of Pelagibius litoralis DSM 21314T.</title>
        <authorList>
            <person name="Wang G."/>
        </authorList>
    </citation>
    <scope>NUCLEOTIDE SEQUENCE</scope>
    <source>
        <strain evidence="4">DSM 21314</strain>
    </source>
</reference>
<evidence type="ECO:0000256" key="2">
    <source>
        <dbReference type="SAM" id="MobiDB-lite"/>
    </source>
</evidence>
<dbReference type="Gene3D" id="3.50.50.60">
    <property type="entry name" value="FAD/NAD(P)-binding domain"/>
    <property type="match status" value="1"/>
</dbReference>
<feature type="compositionally biased region" description="Polar residues" evidence="2">
    <location>
        <begin position="379"/>
        <end position="404"/>
    </location>
</feature>
<evidence type="ECO:0000259" key="3">
    <source>
        <dbReference type="Pfam" id="PF01266"/>
    </source>
</evidence>
<accession>A0A967K6Q4</accession>
<dbReference type="PROSITE" id="PS51257">
    <property type="entry name" value="PROKAR_LIPOPROTEIN"/>
    <property type="match status" value="1"/>
</dbReference>
<evidence type="ECO:0000313" key="5">
    <source>
        <dbReference type="Proteomes" id="UP000761264"/>
    </source>
</evidence>
<organism evidence="4 5">
    <name type="scientific">Pelagibius litoralis</name>
    <dbReference type="NCBI Taxonomy" id="374515"/>
    <lineage>
        <taxon>Bacteria</taxon>
        <taxon>Pseudomonadati</taxon>
        <taxon>Pseudomonadota</taxon>
        <taxon>Alphaproteobacteria</taxon>
        <taxon>Rhodospirillales</taxon>
        <taxon>Rhodovibrionaceae</taxon>
        <taxon>Pelagibius</taxon>
    </lineage>
</organism>
<comment type="caution">
    <text evidence="4">The sequence shown here is derived from an EMBL/GenBank/DDBJ whole genome shotgun (WGS) entry which is preliminary data.</text>
</comment>
<feature type="region of interest" description="Disordered" evidence="2">
    <location>
        <begin position="363"/>
        <end position="404"/>
    </location>
</feature>
<dbReference type="GO" id="GO:0016491">
    <property type="term" value="F:oxidoreductase activity"/>
    <property type="evidence" value="ECO:0007669"/>
    <property type="project" value="UniProtKB-KW"/>
</dbReference>
<dbReference type="Proteomes" id="UP000761264">
    <property type="component" value="Unassembled WGS sequence"/>
</dbReference>
<dbReference type="AlphaFoldDB" id="A0A967K6Q4"/>
<dbReference type="GO" id="GO:0005737">
    <property type="term" value="C:cytoplasm"/>
    <property type="evidence" value="ECO:0007669"/>
    <property type="project" value="TreeGrafter"/>
</dbReference>
<feature type="domain" description="FAD dependent oxidoreductase" evidence="3">
    <location>
        <begin position="5"/>
        <end position="348"/>
    </location>
</feature>
<dbReference type="PANTHER" id="PTHR13847">
    <property type="entry name" value="SARCOSINE DEHYDROGENASE-RELATED"/>
    <property type="match status" value="1"/>
</dbReference>
<dbReference type="InterPro" id="IPR036188">
    <property type="entry name" value="FAD/NAD-bd_sf"/>
</dbReference>
<evidence type="ECO:0000313" key="4">
    <source>
        <dbReference type="EMBL" id="NIA69388.1"/>
    </source>
</evidence>
<dbReference type="SUPFAM" id="SSF51905">
    <property type="entry name" value="FAD/NAD(P)-binding domain"/>
    <property type="match status" value="1"/>
</dbReference>
<sequence length="404" mass="42436">MTKVDVAVIGGGLVGCSAALHLRRRGASVVLLERRRCGGQASGVNYGGVRQQGRDLVELPLARRSRRIWAELDALVGTDCEFEATGHLKLARSESEMAELEIYASRAREFGLQLETIGPERIRTRFPWLGDGVVGGSFCAEDGHANPRLVAPAFARAAVATGADIREEIEVLHACHDGEVFELCLSDGTSVRAGRLINAAGAWGSTVSAWFGEPVPEEVMAPNMCVTGPIPYFLVPNLGVCGGGVYVRQIRRGNVIFGAGVGVADRDEIVARPLADVTAGAVRLAVDLVPKLASAQIIRTWTGIEGVMPDGLPVVGLSETTPGLIHAFGFSGHGFQLGPGVGAVLSELAIDVATTVPIDPFRIGRFSNDGTSRHRAGSAASSPGRQSGMQSGRQSGTTRLSPVT</sequence>
<dbReference type="Gene3D" id="3.30.9.10">
    <property type="entry name" value="D-Amino Acid Oxidase, subunit A, domain 2"/>
    <property type="match status" value="1"/>
</dbReference>
<dbReference type="EMBL" id="JAAQPH010000008">
    <property type="protein sequence ID" value="NIA69388.1"/>
    <property type="molecule type" value="Genomic_DNA"/>
</dbReference>
<gene>
    <name evidence="4" type="ORF">HBA54_12375</name>
</gene>
<protein>
    <submittedName>
        <fullName evidence="4">FAD-binding oxidoreductase</fullName>
    </submittedName>
</protein>
<keyword evidence="5" id="KW-1185">Reference proteome</keyword>
<keyword evidence="1" id="KW-0560">Oxidoreductase</keyword>